<sequence length="97" mass="11026">MLNLVILTSRFEATRGLFWDGPRHSDPRSDEEVTPVLISHLQAFTPTRGRTFADYLRFRVQRAPNTGDLQWNQVSNLELSGRKAETLLLDSNLGSVK</sequence>
<dbReference type="EMBL" id="BGPR01001387">
    <property type="protein sequence ID" value="GBM52659.1"/>
    <property type="molecule type" value="Genomic_DNA"/>
</dbReference>
<proteinExistence type="predicted"/>
<evidence type="ECO:0000313" key="2">
    <source>
        <dbReference type="Proteomes" id="UP000499080"/>
    </source>
</evidence>
<keyword evidence="2" id="KW-1185">Reference proteome</keyword>
<gene>
    <name evidence="1" type="ORF">AVEN_138712_1</name>
</gene>
<evidence type="ECO:0000313" key="1">
    <source>
        <dbReference type="EMBL" id="GBM52659.1"/>
    </source>
</evidence>
<organism evidence="1 2">
    <name type="scientific">Araneus ventricosus</name>
    <name type="common">Orbweaver spider</name>
    <name type="synonym">Epeira ventricosa</name>
    <dbReference type="NCBI Taxonomy" id="182803"/>
    <lineage>
        <taxon>Eukaryota</taxon>
        <taxon>Metazoa</taxon>
        <taxon>Ecdysozoa</taxon>
        <taxon>Arthropoda</taxon>
        <taxon>Chelicerata</taxon>
        <taxon>Arachnida</taxon>
        <taxon>Araneae</taxon>
        <taxon>Araneomorphae</taxon>
        <taxon>Entelegynae</taxon>
        <taxon>Araneoidea</taxon>
        <taxon>Araneidae</taxon>
        <taxon>Araneus</taxon>
    </lineage>
</organism>
<reference evidence="1 2" key="1">
    <citation type="journal article" date="2019" name="Sci. Rep.">
        <title>Orb-weaving spider Araneus ventricosus genome elucidates the spidroin gene catalogue.</title>
        <authorList>
            <person name="Kono N."/>
            <person name="Nakamura H."/>
            <person name="Ohtoshi R."/>
            <person name="Moran D.A.P."/>
            <person name="Shinohara A."/>
            <person name="Yoshida Y."/>
            <person name="Fujiwara M."/>
            <person name="Mori M."/>
            <person name="Tomita M."/>
            <person name="Arakawa K."/>
        </authorList>
    </citation>
    <scope>NUCLEOTIDE SEQUENCE [LARGE SCALE GENOMIC DNA]</scope>
</reference>
<protein>
    <submittedName>
        <fullName evidence="1">Uncharacterized protein</fullName>
    </submittedName>
</protein>
<name>A0A4Y2GIW0_ARAVE</name>
<dbReference type="AlphaFoldDB" id="A0A4Y2GIW0"/>
<accession>A0A4Y2GIW0</accession>
<comment type="caution">
    <text evidence="1">The sequence shown here is derived from an EMBL/GenBank/DDBJ whole genome shotgun (WGS) entry which is preliminary data.</text>
</comment>
<dbReference type="Proteomes" id="UP000499080">
    <property type="component" value="Unassembled WGS sequence"/>
</dbReference>